<feature type="compositionally biased region" description="Pro residues" evidence="13">
    <location>
        <begin position="533"/>
        <end position="558"/>
    </location>
</feature>
<dbReference type="GO" id="GO:0005634">
    <property type="term" value="C:nucleus"/>
    <property type="evidence" value="ECO:0007669"/>
    <property type="project" value="TreeGrafter"/>
</dbReference>
<feature type="region of interest" description="Disordered" evidence="13">
    <location>
        <begin position="1"/>
        <end position="20"/>
    </location>
</feature>
<gene>
    <name evidence="14" type="ORF">Rsub_01533</name>
</gene>
<sequence length="1677" mass="164512">MADRPELQGVPDAPPPRWRDPEWMLHTYCRRAKAALPEFAAAAAAGGCPDDPLVAGAPTHVCTVRVAAHSNEDDDERIEELVAQGEGGSAPEARASAASAAIDALERTALWRRRMTDLEPEESLWGTVALALSSVGLHKDLELRNFVLLSQQGGMHAAAHAAAAAAGGGAPGGGGGAAPDAASDAPRAVLPLTLLVHSRLVGRWFRAHEPGAGGDPHAMLGALLRRRGEEPQGSDEALLAAGLTVVDGGCSVQLLHTYFPPSGHYEVQSEVWDPLPVMVKVPADPRREVEELPLDPGAGDLLGQMARHLGTASPGRLVVWGRVGCKATWLAGSEAERAAAAAAGRLVGQRHNRRAREEPEATAATTTTTAAAPGGGAAAGPGGAGDEPPAKRAALSAAGPGGGPARGPPPPAPRERPPGAVGEAPAVVSSILTPDGRFPEGHPAGAGAVADAAALPRSEAERDSGARGAGGAGGVAASGAGPASGGGDLSVRSLLAEGHGPAAMDWAASTEGQEAVASPRLERAVSVEQRRPAPAPAPLPEPAPAVPAGRPPAAPQPPRARGGGGGRGRGSRGGGRGRRGGGRGWGARDAEAGANEIKLSEPTLYSLHLYSPNGAGERSGGAEEAFGAAAAELAAAGGWGGEGFGDGGDGDGGDGAEGGGGARRFNTRASWLAGRPVWGDALASLSRMTPTEVGHHLIRWRSYGRRDLELSLAALFPESSYARGRHLPVTARLPRAFRSMNSWLGPAPRTLLWTYVNHHASWRGRERWELREANGGAVAAPPAPLPAPAAEPIGGEASAGAAPAPAGAAEKGGGGAGAAGGAAAAPAPLWVARLTVAPFGREAPVVVESGGYLDPNDARQAAALLALRALRRIDAAALRGEVELAGPPPPFGGGAAAAPAAGGPEPMQAEAEAGAGAPPAPEAAAAAESEAAALESEAAAGDWEVEVLHPGPEGRAAVTGLVAKVDLTVALPRDAPPPPPFGRALPGATAAAAASEAAASDAAGGAGGFVVERTGLASMQGLSWELGTGAVVAPLEALVRALRPGGRGRVRARVTLEGPDPLGLFPLRPAFITATLLSLTTPKPPRCAPAVPPAEELEGGGPEPHGGAHPARGGGGWRGGGGGGRGRGGRGRGRGRGRGGWGGRGAPSFGVAGAPQLFEPPLREQAAALAEGLARALDAESVVILGGDGGETLGRLLRGRAFTRLRRVAVVDWIAPRLGRAAAALEAEAMRSPQLAFAGGGGEPDAGAGEGASRGDSGGGGGPSNSGGGGNSGGETAASAAAPQQRAAAQQGGGGGPGPAPAPAGPALSGLSAAGSTAGSVAGVEVIGTPQGGGGGGGGGKAAPTVASQAAAAAAAAVPGAPAPDAAAGAPAGEGEAAAATPPAAPWRVEVSLLEGDLNAPSLRAPEGWTASGLAGPDLAIVSEAAEQLGAPDEALEAVAGGVLRGLRPRALLLLTPNRDYNPVLRELAGDAALAGPAGPDGRQLRFPYDHFELSRPEFESWAAAAAGRGGAGYDLHAFGLGRARGDAATKAAAAAPPAAGSDAPAGAETGAETGEPILGASAAAALARDALAWGDASAEGAADAAPGGEAPLAGLGHAVHAALWLRRAEAEAAAPEPPQGAAGAGQGAASAAVGGAAAAALRPYCPPAVLEARLQQDRAEAAGAGAAVAVAPMEQF</sequence>
<dbReference type="PANTHER" id="PTHR21404:SF3">
    <property type="entry name" value="SMALL RNA 2'-O-METHYLTRANSFERASE"/>
    <property type="match status" value="1"/>
</dbReference>
<dbReference type="InParanoid" id="A0A2V0NNB3"/>
<feature type="region of interest" description="Disordered" evidence="13">
    <location>
        <begin position="777"/>
        <end position="820"/>
    </location>
</feature>
<feature type="compositionally biased region" description="Gly residues" evidence="13">
    <location>
        <begin position="373"/>
        <end position="385"/>
    </location>
</feature>
<feature type="region of interest" description="Disordered" evidence="13">
    <location>
        <begin position="1361"/>
        <end position="1384"/>
    </location>
</feature>
<feature type="compositionally biased region" description="Gly residues" evidence="13">
    <location>
        <begin position="467"/>
        <end position="488"/>
    </location>
</feature>
<feature type="compositionally biased region" description="Gly residues" evidence="13">
    <location>
        <begin position="561"/>
        <end position="574"/>
    </location>
</feature>
<keyword evidence="5" id="KW-0808">Transferase</keyword>
<evidence type="ECO:0000256" key="6">
    <source>
        <dbReference type="ARBA" id="ARBA00022691"/>
    </source>
</evidence>
<evidence type="ECO:0000256" key="2">
    <source>
        <dbReference type="ARBA" id="ARBA00009026"/>
    </source>
</evidence>
<feature type="compositionally biased region" description="Gly residues" evidence="13">
    <location>
        <begin position="1238"/>
        <end position="1273"/>
    </location>
</feature>
<feature type="region of interest" description="Disordered" evidence="13">
    <location>
        <begin position="1236"/>
        <end position="1315"/>
    </location>
</feature>
<reference evidence="14 15" key="1">
    <citation type="journal article" date="2018" name="Sci. Rep.">
        <title>Raphidocelis subcapitata (=Pseudokirchneriella subcapitata) provides an insight into genome evolution and environmental adaptations in the Sphaeropleales.</title>
        <authorList>
            <person name="Suzuki S."/>
            <person name="Yamaguchi H."/>
            <person name="Nakajima N."/>
            <person name="Kawachi M."/>
        </authorList>
    </citation>
    <scope>NUCLEOTIDE SEQUENCE [LARGE SCALE GENOMIC DNA]</scope>
    <source>
        <strain evidence="14 15">NIES-35</strain>
    </source>
</reference>
<evidence type="ECO:0000256" key="1">
    <source>
        <dbReference type="ARBA" id="ARBA00001946"/>
    </source>
</evidence>
<feature type="compositionally biased region" description="Gly residues" evidence="13">
    <location>
        <begin position="1112"/>
        <end position="1126"/>
    </location>
</feature>
<dbReference type="InterPro" id="IPR026610">
    <property type="entry name" value="Hen1"/>
</dbReference>
<dbReference type="GO" id="GO:0005737">
    <property type="term" value="C:cytoplasm"/>
    <property type="evidence" value="ECO:0007669"/>
    <property type="project" value="TreeGrafter"/>
</dbReference>
<evidence type="ECO:0000256" key="9">
    <source>
        <dbReference type="ARBA" id="ARBA00022884"/>
    </source>
</evidence>
<evidence type="ECO:0000256" key="13">
    <source>
        <dbReference type="SAM" id="MobiDB-lite"/>
    </source>
</evidence>
<dbReference type="GO" id="GO:0030422">
    <property type="term" value="P:siRNA processing"/>
    <property type="evidence" value="ECO:0007669"/>
    <property type="project" value="TreeGrafter"/>
</dbReference>
<keyword evidence="4" id="KW-0489">Methyltransferase</keyword>
<evidence type="ECO:0000313" key="14">
    <source>
        <dbReference type="EMBL" id="GBF89034.1"/>
    </source>
</evidence>
<dbReference type="EC" id="2.1.1.386" evidence="11"/>
<comment type="caution">
    <text evidence="14">The sequence shown here is derived from an EMBL/GenBank/DDBJ whole genome shotgun (WGS) entry which is preliminary data.</text>
</comment>
<evidence type="ECO:0000256" key="4">
    <source>
        <dbReference type="ARBA" id="ARBA00022603"/>
    </source>
</evidence>
<evidence type="ECO:0000256" key="10">
    <source>
        <dbReference type="ARBA" id="ARBA00023158"/>
    </source>
</evidence>
<comment type="catalytic activity">
    <reaction evidence="12">
        <text>small RNA 3'-end nucleotide + S-adenosyl-L-methionine = small RNA 3'-end 2'-O-methylnucleotide + S-adenosyl-L-homocysteine + H(+)</text>
        <dbReference type="Rhea" id="RHEA:37887"/>
        <dbReference type="Rhea" id="RHEA-COMP:10415"/>
        <dbReference type="Rhea" id="RHEA-COMP:10416"/>
        <dbReference type="ChEBI" id="CHEBI:15378"/>
        <dbReference type="ChEBI" id="CHEBI:57856"/>
        <dbReference type="ChEBI" id="CHEBI:59789"/>
        <dbReference type="ChEBI" id="CHEBI:74896"/>
        <dbReference type="ChEBI" id="CHEBI:74898"/>
        <dbReference type="EC" id="2.1.1.386"/>
    </reaction>
</comment>
<feature type="region of interest" description="Disordered" evidence="13">
    <location>
        <begin position="1083"/>
        <end position="1155"/>
    </location>
</feature>
<dbReference type="EMBL" id="BDRX01000007">
    <property type="protein sequence ID" value="GBF89034.1"/>
    <property type="molecule type" value="Genomic_DNA"/>
</dbReference>
<feature type="compositionally biased region" description="Gly residues" evidence="13">
    <location>
        <begin position="810"/>
        <end position="820"/>
    </location>
</feature>
<keyword evidence="6" id="KW-0949">S-adenosyl-L-methionine</keyword>
<feature type="compositionally biased region" description="Low complexity" evidence="13">
    <location>
        <begin position="1305"/>
        <end position="1315"/>
    </location>
</feature>
<evidence type="ECO:0000256" key="5">
    <source>
        <dbReference type="ARBA" id="ARBA00022679"/>
    </source>
</evidence>
<feature type="compositionally biased region" description="Low complexity" evidence="13">
    <location>
        <begin position="896"/>
        <end position="922"/>
    </location>
</feature>
<dbReference type="GO" id="GO:0001510">
    <property type="term" value="P:RNA methylation"/>
    <property type="evidence" value="ECO:0007669"/>
    <property type="project" value="InterPro"/>
</dbReference>
<evidence type="ECO:0000256" key="8">
    <source>
        <dbReference type="ARBA" id="ARBA00022842"/>
    </source>
</evidence>
<feature type="compositionally biased region" description="Pro residues" evidence="13">
    <location>
        <begin position="1083"/>
        <end position="1092"/>
    </location>
</feature>
<feature type="region of interest" description="Disordered" evidence="13">
    <location>
        <begin position="506"/>
        <end position="589"/>
    </location>
</feature>
<feature type="region of interest" description="Disordered" evidence="13">
    <location>
        <begin position="889"/>
        <end position="922"/>
    </location>
</feature>
<name>A0A2V0NNB3_9CHLO</name>
<protein>
    <recommendedName>
        <fullName evidence="3">Small RNA 2'-O-methyltransferase</fullName>
        <ecNumber evidence="11">2.1.1.386</ecNumber>
    </recommendedName>
</protein>
<evidence type="ECO:0000256" key="7">
    <source>
        <dbReference type="ARBA" id="ARBA00022723"/>
    </source>
</evidence>
<evidence type="ECO:0000256" key="3">
    <source>
        <dbReference type="ARBA" id="ARBA00021330"/>
    </source>
</evidence>
<feature type="compositionally biased region" description="Basic and acidic residues" evidence="13">
    <location>
        <begin position="520"/>
        <end position="531"/>
    </location>
</feature>
<keyword evidence="8" id="KW-0460">Magnesium</keyword>
<evidence type="ECO:0000256" key="12">
    <source>
        <dbReference type="ARBA" id="ARBA00048418"/>
    </source>
</evidence>
<keyword evidence="9" id="KW-0694">RNA-binding</keyword>
<feature type="compositionally biased region" description="Low complexity" evidence="13">
    <location>
        <begin position="1361"/>
        <end position="1382"/>
    </location>
</feature>
<dbReference type="Gene3D" id="3.40.50.150">
    <property type="entry name" value="Vaccinia Virus protein VP39"/>
    <property type="match status" value="1"/>
</dbReference>
<dbReference type="GO" id="GO:0003723">
    <property type="term" value="F:RNA binding"/>
    <property type="evidence" value="ECO:0007669"/>
    <property type="project" value="UniProtKB-KW"/>
</dbReference>
<keyword evidence="15" id="KW-1185">Reference proteome</keyword>
<comment type="cofactor">
    <cofactor evidence="1">
        <name>Mg(2+)</name>
        <dbReference type="ChEBI" id="CHEBI:18420"/>
    </cofactor>
</comment>
<dbReference type="GO" id="GO:0090486">
    <property type="term" value="F:small RNA 2'-O-methyltransferase activity"/>
    <property type="evidence" value="ECO:0007669"/>
    <property type="project" value="UniProtKB-EC"/>
</dbReference>
<evidence type="ECO:0000313" key="15">
    <source>
        <dbReference type="Proteomes" id="UP000247498"/>
    </source>
</evidence>
<feature type="compositionally biased region" description="Low complexity" evidence="13">
    <location>
        <begin position="1274"/>
        <end position="1290"/>
    </location>
</feature>
<feature type="compositionally biased region" description="Basic residues" evidence="13">
    <location>
        <begin position="1127"/>
        <end position="1137"/>
    </location>
</feature>
<dbReference type="PANTHER" id="PTHR21404">
    <property type="entry name" value="HEN1"/>
    <property type="match status" value="1"/>
</dbReference>
<dbReference type="InterPro" id="IPR029063">
    <property type="entry name" value="SAM-dependent_MTases_sf"/>
</dbReference>
<feature type="region of interest" description="Disordered" evidence="13">
    <location>
        <begin position="640"/>
        <end position="662"/>
    </location>
</feature>
<proteinExistence type="inferred from homology"/>
<dbReference type="OrthoDB" id="549251at2759"/>
<evidence type="ECO:0000256" key="11">
    <source>
        <dbReference type="ARBA" id="ARBA00035025"/>
    </source>
</evidence>
<feature type="compositionally biased region" description="Low complexity" evidence="13">
    <location>
        <begin position="361"/>
        <end position="372"/>
    </location>
</feature>
<organism evidence="14 15">
    <name type="scientific">Raphidocelis subcapitata</name>
    <dbReference type="NCBI Taxonomy" id="307507"/>
    <lineage>
        <taxon>Eukaryota</taxon>
        <taxon>Viridiplantae</taxon>
        <taxon>Chlorophyta</taxon>
        <taxon>core chlorophytes</taxon>
        <taxon>Chlorophyceae</taxon>
        <taxon>CS clade</taxon>
        <taxon>Sphaeropleales</taxon>
        <taxon>Selenastraceae</taxon>
        <taxon>Raphidocelis</taxon>
    </lineage>
</organism>
<accession>A0A2V0NNB3</accession>
<feature type="compositionally biased region" description="Low complexity" evidence="13">
    <location>
        <begin position="790"/>
        <end position="809"/>
    </location>
</feature>
<dbReference type="GO" id="GO:0046872">
    <property type="term" value="F:metal ion binding"/>
    <property type="evidence" value="ECO:0007669"/>
    <property type="project" value="UniProtKB-KW"/>
</dbReference>
<dbReference type="STRING" id="307507.A0A2V0NNB3"/>
<keyword evidence="10" id="KW-0943">RNA-mediated gene silencing</keyword>
<comment type="similarity">
    <text evidence="2">Belongs to the methyltransferase superfamily. HEN1 family.</text>
</comment>
<keyword evidence="7" id="KW-0479">Metal-binding</keyword>
<feature type="compositionally biased region" description="Low complexity" evidence="13">
    <location>
        <begin position="445"/>
        <end position="454"/>
    </location>
</feature>
<dbReference type="Proteomes" id="UP000247498">
    <property type="component" value="Unassembled WGS sequence"/>
</dbReference>
<feature type="region of interest" description="Disordered" evidence="13">
    <location>
        <begin position="1535"/>
        <end position="1554"/>
    </location>
</feature>
<feature type="region of interest" description="Disordered" evidence="13">
    <location>
        <begin position="345"/>
        <end position="492"/>
    </location>
</feature>